<dbReference type="Proteomes" id="UP001161704">
    <property type="component" value="Unassembled WGS sequence"/>
</dbReference>
<dbReference type="Gene3D" id="3.40.1170.60">
    <property type="match status" value="1"/>
</dbReference>
<dbReference type="GO" id="GO:0009432">
    <property type="term" value="P:SOS response"/>
    <property type="evidence" value="ECO:0007669"/>
    <property type="project" value="UniProtKB-KW"/>
</dbReference>
<dbReference type="AlphaFoldDB" id="A0AA42RBX0"/>
<dbReference type="GO" id="GO:0042276">
    <property type="term" value="P:error-prone translesion synthesis"/>
    <property type="evidence" value="ECO:0007669"/>
    <property type="project" value="TreeGrafter"/>
</dbReference>
<dbReference type="InterPro" id="IPR043502">
    <property type="entry name" value="DNA/RNA_pol_sf"/>
</dbReference>
<accession>A0AA42RBX0</accession>
<keyword evidence="7" id="KW-0548">Nucleotidyltransferase</keyword>
<evidence type="ECO:0000256" key="3">
    <source>
        <dbReference type="ARBA" id="ARBA00023199"/>
    </source>
</evidence>
<evidence type="ECO:0000256" key="4">
    <source>
        <dbReference type="ARBA" id="ARBA00023204"/>
    </source>
</evidence>
<evidence type="ECO:0000259" key="6">
    <source>
        <dbReference type="PROSITE" id="PS50173"/>
    </source>
</evidence>
<dbReference type="InterPro" id="IPR036775">
    <property type="entry name" value="DNA_pol_Y-fam_lit_finger_sf"/>
</dbReference>
<dbReference type="InterPro" id="IPR017961">
    <property type="entry name" value="DNA_pol_Y-fam_little_finger"/>
</dbReference>
<keyword evidence="4" id="KW-0234">DNA repair</keyword>
<dbReference type="NCBIfam" id="NF002955">
    <property type="entry name" value="PRK03609.1"/>
    <property type="match status" value="1"/>
</dbReference>
<dbReference type="Gene3D" id="3.30.1490.100">
    <property type="entry name" value="DNA polymerase, Y-family, little finger domain"/>
    <property type="match status" value="1"/>
</dbReference>
<dbReference type="PROSITE" id="PS50173">
    <property type="entry name" value="UMUC"/>
    <property type="match status" value="1"/>
</dbReference>
<evidence type="ECO:0000313" key="7">
    <source>
        <dbReference type="EMBL" id="MDH1506495.1"/>
    </source>
</evidence>
<comment type="caution">
    <text evidence="7">The sequence shown here is derived from an EMBL/GenBank/DDBJ whole genome shotgun (WGS) entry which is preliminary data.</text>
</comment>
<dbReference type="Pfam" id="PF13438">
    <property type="entry name" value="DUF4113"/>
    <property type="match status" value="1"/>
</dbReference>
<gene>
    <name evidence="7" type="primary">umuC</name>
    <name evidence="7" type="ORF">N5I20_15690</name>
</gene>
<protein>
    <submittedName>
        <fullName evidence="7">Translesion error-prone DNA polymerase V subunit UmuC</fullName>
        <ecNumber evidence="7">2.7.7.7</ecNumber>
    </submittedName>
</protein>
<dbReference type="Gene3D" id="1.10.150.20">
    <property type="entry name" value="5' to 3' exonuclease, C-terminal subdomain"/>
    <property type="match status" value="1"/>
</dbReference>
<dbReference type="GO" id="GO:0003887">
    <property type="term" value="F:DNA-directed DNA polymerase activity"/>
    <property type="evidence" value="ECO:0007669"/>
    <property type="project" value="UniProtKB-EC"/>
</dbReference>
<dbReference type="Pfam" id="PF11799">
    <property type="entry name" value="IMS_C"/>
    <property type="match status" value="1"/>
</dbReference>
<dbReference type="SUPFAM" id="SSF56672">
    <property type="entry name" value="DNA/RNA polymerases"/>
    <property type="match status" value="1"/>
</dbReference>
<comment type="similarity">
    <text evidence="1">Belongs to the DNA polymerase type-Y family.</text>
</comment>
<dbReference type="InterPro" id="IPR024728">
    <property type="entry name" value="PolY_HhH_motif"/>
</dbReference>
<dbReference type="InterPro" id="IPR025188">
    <property type="entry name" value="DUF4113"/>
</dbReference>
<name>A0AA42RBX0_AERCA</name>
<dbReference type="PANTHER" id="PTHR11076:SF34">
    <property type="entry name" value="PROTEIN UMUC"/>
    <property type="match status" value="1"/>
</dbReference>
<evidence type="ECO:0000313" key="8">
    <source>
        <dbReference type="Proteomes" id="UP001161704"/>
    </source>
</evidence>
<evidence type="ECO:0000256" key="5">
    <source>
        <dbReference type="ARBA" id="ARBA00023236"/>
    </source>
</evidence>
<dbReference type="Pfam" id="PF00817">
    <property type="entry name" value="IMS"/>
    <property type="match status" value="1"/>
</dbReference>
<dbReference type="Pfam" id="PF11798">
    <property type="entry name" value="IMS_HHH"/>
    <property type="match status" value="1"/>
</dbReference>
<proteinExistence type="inferred from homology"/>
<dbReference type="Gene3D" id="3.30.70.270">
    <property type="match status" value="1"/>
</dbReference>
<dbReference type="InterPro" id="IPR050116">
    <property type="entry name" value="DNA_polymerase-Y"/>
</dbReference>
<organism evidence="7 8">
    <name type="scientific">Aeromonas caviae</name>
    <name type="common">Aeromonas punctata</name>
    <dbReference type="NCBI Taxonomy" id="648"/>
    <lineage>
        <taxon>Bacteria</taxon>
        <taxon>Pseudomonadati</taxon>
        <taxon>Pseudomonadota</taxon>
        <taxon>Gammaproteobacteria</taxon>
        <taxon>Aeromonadales</taxon>
        <taxon>Aeromonadaceae</taxon>
        <taxon>Aeromonas</taxon>
    </lineage>
</organism>
<evidence type="ECO:0000256" key="1">
    <source>
        <dbReference type="ARBA" id="ARBA00010945"/>
    </source>
</evidence>
<dbReference type="SUPFAM" id="SSF100879">
    <property type="entry name" value="Lesion bypass DNA polymerase (Y-family), little finger domain"/>
    <property type="match status" value="1"/>
</dbReference>
<keyword evidence="5" id="KW-0742">SOS response</keyword>
<reference evidence="7" key="1">
    <citation type="submission" date="2022-09" db="EMBL/GenBank/DDBJ databases">
        <title>Intensive care unit water sources are persistently colonized with multi-drug resistant bacteria and are the site of extensive horizontal gene transfer of antibiotic resistance genes.</title>
        <authorList>
            <person name="Diorio-Toth L."/>
        </authorList>
    </citation>
    <scope>NUCLEOTIDE SEQUENCE</scope>
    <source>
        <strain evidence="7">GD03710</strain>
    </source>
</reference>
<keyword evidence="7" id="KW-0808">Transferase</keyword>
<dbReference type="GO" id="GO:0003684">
    <property type="term" value="F:damaged DNA binding"/>
    <property type="evidence" value="ECO:0007669"/>
    <property type="project" value="InterPro"/>
</dbReference>
<dbReference type="EC" id="2.7.7.7" evidence="7"/>
<dbReference type="CDD" id="cd01700">
    <property type="entry name" value="PolY_Pol_V_umuC"/>
    <property type="match status" value="1"/>
</dbReference>
<dbReference type="GO" id="GO:0006281">
    <property type="term" value="P:DNA repair"/>
    <property type="evidence" value="ECO:0007669"/>
    <property type="project" value="UniProtKB-KW"/>
</dbReference>
<sequence length="420" mass="46278">MIALVDINNAYASMERLFRPDLKGRPIVVLSSNDGNVVARSAEAKAMGIKMGVPYFQIRSMFEAQGGVSFSSNFALYGDMSARFMAVVGGMVSEYSPYSIDEVFCTLDPCLGDPTAYCRTIRARVEQWLGLTVGIGIGPTRTLSKLANYAAKRWQNQTGGVVDLSDPERRAKLMARTPVSEVWGVGRSLTAKLESQGIMTVADLVAVDPRALRKKHGVVLERIAMELRGIPCQDLQELVAAKKQIMVSRSFGHRITAIDDMRQAIAGYLERAAEKLREQGSCCRHITIFIQTSPFANHPYYSNQACARLVVPTDDTRDLLAMIDPLLTGIWRDGHLYSKAGVMLADFCDRGAVQPDLFAPSADPKREALMKVVDSINHGGRLGKVFFAARGSPDQGWNIKRDRLSPRYTTQIDDLPVVKA</sequence>
<keyword evidence="2" id="KW-0227">DNA damage</keyword>
<dbReference type="EMBL" id="JAOCIZ010000067">
    <property type="protein sequence ID" value="MDH1506495.1"/>
    <property type="molecule type" value="Genomic_DNA"/>
</dbReference>
<dbReference type="InterPro" id="IPR001126">
    <property type="entry name" value="UmuC"/>
</dbReference>
<dbReference type="InterPro" id="IPR043128">
    <property type="entry name" value="Rev_trsase/Diguanyl_cyclase"/>
</dbReference>
<feature type="domain" description="UmuC" evidence="6">
    <location>
        <begin position="2"/>
        <end position="186"/>
    </location>
</feature>
<evidence type="ECO:0000256" key="2">
    <source>
        <dbReference type="ARBA" id="ARBA00022763"/>
    </source>
</evidence>
<dbReference type="PANTHER" id="PTHR11076">
    <property type="entry name" value="DNA REPAIR POLYMERASE UMUC / TRANSFERASE FAMILY MEMBER"/>
    <property type="match status" value="1"/>
</dbReference>
<keyword evidence="3" id="KW-0741">SOS mutagenesis</keyword>
<dbReference type="GO" id="GO:0005829">
    <property type="term" value="C:cytosol"/>
    <property type="evidence" value="ECO:0007669"/>
    <property type="project" value="TreeGrafter"/>
</dbReference>